<evidence type="ECO:0000313" key="1">
    <source>
        <dbReference type="EMBL" id="QEI08271.1"/>
    </source>
</evidence>
<dbReference type="RefSeq" id="WP_148817687.1">
    <property type="nucleotide sequence ID" value="NZ_CP043046.1"/>
</dbReference>
<keyword evidence="2" id="KW-1185">Reference proteome</keyword>
<protein>
    <recommendedName>
        <fullName evidence="3">Type III secretion chaperone SycN</fullName>
    </recommendedName>
</protein>
<dbReference type="Proteomes" id="UP000325161">
    <property type="component" value="Chromosome"/>
</dbReference>
<dbReference type="SUPFAM" id="SSF69635">
    <property type="entry name" value="Type III secretory system chaperone-like"/>
    <property type="match status" value="1"/>
</dbReference>
<organism evidence="1 2">
    <name type="scientific">Pigmentiphaga aceris</name>
    <dbReference type="NCBI Taxonomy" id="1940612"/>
    <lineage>
        <taxon>Bacteria</taxon>
        <taxon>Pseudomonadati</taxon>
        <taxon>Pseudomonadota</taxon>
        <taxon>Betaproteobacteria</taxon>
        <taxon>Burkholderiales</taxon>
        <taxon>Alcaligenaceae</taxon>
        <taxon>Pigmentiphaga</taxon>
    </lineage>
</organism>
<evidence type="ECO:0000313" key="2">
    <source>
        <dbReference type="Proteomes" id="UP000325161"/>
    </source>
</evidence>
<dbReference type="OrthoDB" id="8656597at2"/>
<dbReference type="KEGG" id="pacr:FXN63_22375"/>
<reference evidence="1 2" key="1">
    <citation type="submission" date="2019-08" db="EMBL/GenBank/DDBJ databases">
        <title>Amphibian skin-associated Pigmentiphaga: genome sequence and occurrence across geography and hosts.</title>
        <authorList>
            <person name="Bletz M.C."/>
            <person name="Bunk B."/>
            <person name="Sproeer C."/>
            <person name="Biwer P."/>
            <person name="Reiter S."/>
            <person name="Rabemananjara F.C.E."/>
            <person name="Schulz S."/>
            <person name="Overmann J."/>
            <person name="Vences M."/>
        </authorList>
    </citation>
    <scope>NUCLEOTIDE SEQUENCE [LARGE SCALE GENOMIC DNA]</scope>
    <source>
        <strain evidence="1 2">Mada1488</strain>
    </source>
</reference>
<dbReference type="AlphaFoldDB" id="A0A5C0B5X8"/>
<accession>A0A5C0B5X8</accession>
<sequence>MSIEQTLNAYGEQIGISGLRFDVRGAATLKTSSGRLLAVEQGSDEVLIYVTQPLGYDASATLQQAFKHAHFSRHGEVPVQIATRDERGERSLISLIRIPERDFTVLRLQQTVDYLTRWLVALQDA</sequence>
<evidence type="ECO:0008006" key="3">
    <source>
        <dbReference type="Google" id="ProtNLM"/>
    </source>
</evidence>
<gene>
    <name evidence="1" type="ORF">FXN63_22375</name>
</gene>
<proteinExistence type="predicted"/>
<name>A0A5C0B5X8_9BURK</name>
<dbReference type="EMBL" id="CP043046">
    <property type="protein sequence ID" value="QEI08271.1"/>
    <property type="molecule type" value="Genomic_DNA"/>
</dbReference>
<dbReference type="Gene3D" id="3.30.1460.10">
    <property type="match status" value="1"/>
</dbReference>